<keyword evidence="3" id="KW-1185">Reference proteome</keyword>
<evidence type="ECO:0000256" key="1">
    <source>
        <dbReference type="SAM" id="MobiDB-lite"/>
    </source>
</evidence>
<evidence type="ECO:0000313" key="2">
    <source>
        <dbReference type="EMBL" id="CAK9325986.1"/>
    </source>
</evidence>
<feature type="compositionally biased region" description="Basic and acidic residues" evidence="1">
    <location>
        <begin position="27"/>
        <end position="36"/>
    </location>
</feature>
<feature type="compositionally biased region" description="Polar residues" evidence="1">
    <location>
        <begin position="37"/>
        <end position="53"/>
    </location>
</feature>
<accession>A0ABP0Z3U1</accession>
<proteinExistence type="predicted"/>
<feature type="region of interest" description="Disordered" evidence="1">
    <location>
        <begin position="27"/>
        <end position="53"/>
    </location>
</feature>
<feature type="non-terminal residue" evidence="2">
    <location>
        <position position="1"/>
    </location>
</feature>
<organism evidence="2 3">
    <name type="scientific">Citrullus colocynthis</name>
    <name type="common">colocynth</name>
    <dbReference type="NCBI Taxonomy" id="252529"/>
    <lineage>
        <taxon>Eukaryota</taxon>
        <taxon>Viridiplantae</taxon>
        <taxon>Streptophyta</taxon>
        <taxon>Embryophyta</taxon>
        <taxon>Tracheophyta</taxon>
        <taxon>Spermatophyta</taxon>
        <taxon>Magnoliopsida</taxon>
        <taxon>eudicotyledons</taxon>
        <taxon>Gunneridae</taxon>
        <taxon>Pentapetalae</taxon>
        <taxon>rosids</taxon>
        <taxon>fabids</taxon>
        <taxon>Cucurbitales</taxon>
        <taxon>Cucurbitaceae</taxon>
        <taxon>Benincaseae</taxon>
        <taxon>Citrullus</taxon>
    </lineage>
</organism>
<dbReference type="Proteomes" id="UP001642487">
    <property type="component" value="Chromosome 7"/>
</dbReference>
<gene>
    <name evidence="2" type="ORF">CITCOLO1_LOCUS18278</name>
</gene>
<name>A0ABP0Z3U1_9ROSI</name>
<sequence>TAAEQYPQAANRQIGWQNACVADGARVKTTDGEQREQQQTTSASDKCQSQAAK</sequence>
<dbReference type="EMBL" id="OZ021741">
    <property type="protein sequence ID" value="CAK9325986.1"/>
    <property type="molecule type" value="Genomic_DNA"/>
</dbReference>
<protein>
    <submittedName>
        <fullName evidence="2">Uncharacterized protein</fullName>
    </submittedName>
</protein>
<reference evidence="2 3" key="1">
    <citation type="submission" date="2024-03" db="EMBL/GenBank/DDBJ databases">
        <authorList>
            <person name="Gkanogiannis A."/>
            <person name="Becerra Lopez-Lavalle L."/>
        </authorList>
    </citation>
    <scope>NUCLEOTIDE SEQUENCE [LARGE SCALE GENOMIC DNA]</scope>
</reference>
<evidence type="ECO:0000313" key="3">
    <source>
        <dbReference type="Proteomes" id="UP001642487"/>
    </source>
</evidence>